<accession>A0A8J1L528</accession>
<gene>
    <name evidence="4" type="primary">LOC121395364</name>
</gene>
<dbReference type="InterPro" id="IPR000477">
    <property type="entry name" value="RT_dom"/>
</dbReference>
<sequence>MGSAVAPSFANLFVYKLEKAFFLREPYLVYIKHYYRYVDDILILWEGPANLFEEMVNEANRSHSTLKFTMESSQHEINFLDINIKIDENKIYTNLYRKTMDRNNLLHRKSFHNPKTLNAIPKGQYIRARKIASTETAFNQASKELTKRFVNRGYPAGHLSKVQQEVQKLTRQDLLSPKQQKTRDTDRLTFVSKYDKRSRSIENVIKRYWPILQHDPKYGPIFSIPPRFAYKRGKTIRDILCQNTAPKNEDKVFKGTPKIGTFPCLSCICCNSIIKGAHINHPATGKEIKLSTYATCSTNYVVYVLKCPCGKLYVGKTIRSVNTRIKEHKNAIRNFKANTYTDTSVSRHFSEARHNVCQLKWKVLEVVPKMSKGGDRNNLLLQRESRWINRLDSTYPKGMNEQLNLACFL</sequence>
<evidence type="ECO:0000313" key="4">
    <source>
        <dbReference type="RefSeq" id="XP_041424662.1"/>
    </source>
</evidence>
<dbReference type="SUPFAM" id="SSF82771">
    <property type="entry name" value="GIY-YIG endonuclease"/>
    <property type="match status" value="1"/>
</dbReference>
<evidence type="ECO:0000313" key="3">
    <source>
        <dbReference type="Proteomes" id="UP000186698"/>
    </source>
</evidence>
<dbReference type="GeneID" id="121395364"/>
<dbReference type="InterPro" id="IPR035901">
    <property type="entry name" value="GIY-YIG_endonuc_sf"/>
</dbReference>
<feature type="domain" description="GIY-YIG" evidence="1">
    <location>
        <begin position="298"/>
        <end position="397"/>
    </location>
</feature>
<name>A0A8J1L528_XENLA</name>
<dbReference type="PROSITE" id="PS50164">
    <property type="entry name" value="GIY_YIG"/>
    <property type="match status" value="1"/>
</dbReference>
<dbReference type="Proteomes" id="UP000186698">
    <property type="component" value="Chromosome 7L"/>
</dbReference>
<dbReference type="InterPro" id="IPR000305">
    <property type="entry name" value="GIY-YIG_endonuc"/>
</dbReference>
<feature type="domain" description="Reverse transcriptase" evidence="2">
    <location>
        <begin position="1"/>
        <end position="97"/>
    </location>
</feature>
<dbReference type="Pfam" id="PF26215">
    <property type="entry name" value="HTH_animal"/>
    <property type="match status" value="1"/>
</dbReference>
<dbReference type="PROSITE" id="PS50878">
    <property type="entry name" value="RT_POL"/>
    <property type="match status" value="1"/>
</dbReference>
<organism evidence="3 4">
    <name type="scientific">Xenopus laevis</name>
    <name type="common">African clawed frog</name>
    <dbReference type="NCBI Taxonomy" id="8355"/>
    <lineage>
        <taxon>Eukaryota</taxon>
        <taxon>Metazoa</taxon>
        <taxon>Chordata</taxon>
        <taxon>Craniata</taxon>
        <taxon>Vertebrata</taxon>
        <taxon>Euteleostomi</taxon>
        <taxon>Amphibia</taxon>
        <taxon>Batrachia</taxon>
        <taxon>Anura</taxon>
        <taxon>Pipoidea</taxon>
        <taxon>Pipidae</taxon>
        <taxon>Xenopodinae</taxon>
        <taxon>Xenopus</taxon>
        <taxon>Xenopus</taxon>
    </lineage>
</organism>
<reference evidence="4" key="1">
    <citation type="submission" date="2025-08" db="UniProtKB">
        <authorList>
            <consortium name="RefSeq"/>
        </authorList>
    </citation>
    <scope>IDENTIFICATION</scope>
    <source>
        <strain evidence="4">J_2021</strain>
        <tissue evidence="4">Erythrocytes</tissue>
    </source>
</reference>
<dbReference type="RefSeq" id="XP_041424662.1">
    <property type="nucleotide sequence ID" value="XM_041568728.1"/>
</dbReference>
<dbReference type="AlphaFoldDB" id="A0A8J1L528"/>
<dbReference type="PANTHER" id="PTHR21301">
    <property type="entry name" value="REVERSE TRANSCRIPTASE"/>
    <property type="match status" value="1"/>
</dbReference>
<dbReference type="KEGG" id="xla:121395364"/>
<protein>
    <submittedName>
        <fullName evidence="4">Uncharacterized protein LOC121395364</fullName>
    </submittedName>
</protein>
<proteinExistence type="predicted"/>
<evidence type="ECO:0000259" key="1">
    <source>
        <dbReference type="PROSITE" id="PS50164"/>
    </source>
</evidence>
<dbReference type="Gene3D" id="3.40.1440.10">
    <property type="entry name" value="GIY-YIG endonuclease"/>
    <property type="match status" value="1"/>
</dbReference>
<keyword evidence="3" id="KW-1185">Reference proteome</keyword>
<dbReference type="PANTHER" id="PTHR21301:SF12">
    <property type="match status" value="1"/>
</dbReference>
<dbReference type="InterPro" id="IPR058912">
    <property type="entry name" value="HTH_animal"/>
</dbReference>
<dbReference type="OrthoDB" id="10025388at2759"/>
<dbReference type="CDD" id="cd10442">
    <property type="entry name" value="GIY-YIG_PLEs"/>
    <property type="match status" value="1"/>
</dbReference>
<evidence type="ECO:0000259" key="2">
    <source>
        <dbReference type="PROSITE" id="PS50878"/>
    </source>
</evidence>